<keyword evidence="2" id="KW-0802">TPR repeat</keyword>
<dbReference type="EMBL" id="MCFL01000010">
    <property type="protein sequence ID" value="ORZ38032.1"/>
    <property type="molecule type" value="Genomic_DNA"/>
</dbReference>
<accession>A0A1Y2HY23</accession>
<dbReference type="SMART" id="SM00028">
    <property type="entry name" value="TPR"/>
    <property type="match status" value="2"/>
</dbReference>
<dbReference type="InterPro" id="IPR011990">
    <property type="entry name" value="TPR-like_helical_dom_sf"/>
</dbReference>
<dbReference type="PANTHER" id="PTHR11242">
    <property type="entry name" value="ARYL HYDROCARBON RECEPTOR INTERACTING PROTEIN RELATED"/>
    <property type="match status" value="1"/>
</dbReference>
<dbReference type="STRING" id="765915.A0A1Y2HY23"/>
<feature type="coiled-coil region" evidence="3">
    <location>
        <begin position="115"/>
        <end position="142"/>
    </location>
</feature>
<dbReference type="Gene3D" id="3.10.50.40">
    <property type="match status" value="1"/>
</dbReference>
<evidence type="ECO:0000313" key="4">
    <source>
        <dbReference type="EMBL" id="ORZ38032.1"/>
    </source>
</evidence>
<evidence type="ECO:0000256" key="1">
    <source>
        <dbReference type="ARBA" id="ARBA00022737"/>
    </source>
</evidence>
<reference evidence="4 5" key="1">
    <citation type="submission" date="2016-07" db="EMBL/GenBank/DDBJ databases">
        <title>Pervasive Adenine N6-methylation of Active Genes in Fungi.</title>
        <authorList>
            <consortium name="DOE Joint Genome Institute"/>
            <person name="Mondo S.J."/>
            <person name="Dannebaum R.O."/>
            <person name="Kuo R.C."/>
            <person name="Labutti K."/>
            <person name="Haridas S."/>
            <person name="Kuo A."/>
            <person name="Salamov A."/>
            <person name="Ahrendt S.R."/>
            <person name="Lipzen A."/>
            <person name="Sullivan W."/>
            <person name="Andreopoulos W.B."/>
            <person name="Clum A."/>
            <person name="Lindquist E."/>
            <person name="Daum C."/>
            <person name="Ramamoorthy G.K."/>
            <person name="Gryganskyi A."/>
            <person name="Culley D."/>
            <person name="Magnuson J.K."/>
            <person name="James T.Y."/>
            <person name="O'Malley M.A."/>
            <person name="Stajich J.E."/>
            <person name="Spatafora J.W."/>
            <person name="Visel A."/>
            <person name="Grigoriev I.V."/>
        </authorList>
    </citation>
    <scope>NUCLEOTIDE SEQUENCE [LARGE SCALE GENOMIC DNA]</scope>
    <source>
        <strain evidence="4 5">PL171</strain>
    </source>
</reference>
<evidence type="ECO:0000313" key="5">
    <source>
        <dbReference type="Proteomes" id="UP000193411"/>
    </source>
</evidence>
<evidence type="ECO:0000256" key="3">
    <source>
        <dbReference type="SAM" id="Coils"/>
    </source>
</evidence>
<protein>
    <submittedName>
        <fullName evidence="4">Uncharacterized protein</fullName>
    </submittedName>
</protein>
<gene>
    <name evidence="4" type="ORF">BCR44DRAFT_1412857</name>
</gene>
<keyword evidence="1" id="KW-0677">Repeat</keyword>
<dbReference type="AlphaFoldDB" id="A0A1Y2HY23"/>
<dbReference type="OrthoDB" id="433738at2759"/>
<keyword evidence="5" id="KW-1185">Reference proteome</keyword>
<dbReference type="Gene3D" id="1.25.40.10">
    <property type="entry name" value="Tetratricopeptide repeat domain"/>
    <property type="match status" value="1"/>
</dbReference>
<organism evidence="4 5">
    <name type="scientific">Catenaria anguillulae PL171</name>
    <dbReference type="NCBI Taxonomy" id="765915"/>
    <lineage>
        <taxon>Eukaryota</taxon>
        <taxon>Fungi</taxon>
        <taxon>Fungi incertae sedis</taxon>
        <taxon>Blastocladiomycota</taxon>
        <taxon>Blastocladiomycetes</taxon>
        <taxon>Blastocladiales</taxon>
        <taxon>Catenariaceae</taxon>
        <taxon>Catenaria</taxon>
    </lineage>
</organism>
<dbReference type="Proteomes" id="UP000193411">
    <property type="component" value="Unassembled WGS sequence"/>
</dbReference>
<sequence>MKVGETAKFLIAPEYSTGFIQLESTLRRHRATLHAQRQGLPPPPTCCMGLASDSDAHADLYASADVPLELQVTLYDVQMPDEYVPEAWEMSAIDKANKVPELKAHATSEFQQGHVKQAREAYARALEYLESVQLELARQKREEHAYVPGTQVPPGVKRIEAVSPEWVDKTVLALRLNIALCSLKMNEYDKCVAQCSAVLEANPECVKARFRRALAHLRRGRDLELAQRDLLACIAPGVKGGLAKEDAAWASAWKELEAKRKLANEKEKGMWRGMFAT</sequence>
<dbReference type="PANTHER" id="PTHR11242:SF0">
    <property type="entry name" value="TPR_REGION DOMAIN-CONTAINING PROTEIN"/>
    <property type="match status" value="1"/>
</dbReference>
<name>A0A1Y2HY23_9FUNG</name>
<comment type="caution">
    <text evidence="4">The sequence shown here is derived from an EMBL/GenBank/DDBJ whole genome shotgun (WGS) entry which is preliminary data.</text>
</comment>
<dbReference type="InterPro" id="IPR046357">
    <property type="entry name" value="PPIase_dom_sf"/>
</dbReference>
<dbReference type="GO" id="GO:0003755">
    <property type="term" value="F:peptidyl-prolyl cis-trans isomerase activity"/>
    <property type="evidence" value="ECO:0007669"/>
    <property type="project" value="InterPro"/>
</dbReference>
<proteinExistence type="predicted"/>
<dbReference type="SUPFAM" id="SSF48452">
    <property type="entry name" value="TPR-like"/>
    <property type="match status" value="1"/>
</dbReference>
<evidence type="ECO:0000256" key="2">
    <source>
        <dbReference type="ARBA" id="ARBA00022803"/>
    </source>
</evidence>
<keyword evidence="3" id="KW-0175">Coiled coil</keyword>
<dbReference type="InterPro" id="IPR019734">
    <property type="entry name" value="TPR_rpt"/>
</dbReference>
<dbReference type="InterPro" id="IPR039663">
    <property type="entry name" value="AIP/AIPL1/TTC9"/>
</dbReference>